<keyword evidence="2" id="KW-1185">Reference proteome</keyword>
<evidence type="ECO:0000313" key="1">
    <source>
        <dbReference type="EMBL" id="KAJ1166848.1"/>
    </source>
</evidence>
<dbReference type="Proteomes" id="UP001066276">
    <property type="component" value="Chromosome 4_2"/>
</dbReference>
<name>A0AAV7SRZ2_PLEWA</name>
<evidence type="ECO:0000313" key="2">
    <source>
        <dbReference type="Proteomes" id="UP001066276"/>
    </source>
</evidence>
<gene>
    <name evidence="1" type="ORF">NDU88_007244</name>
</gene>
<sequence>MKEVAAVPPRSGTRVLPRGTLDAKTWLAMAAVEEQWGQWRAEAHEKETASEVSTPQHIEVADCCRVRREALCGGQTE</sequence>
<protein>
    <submittedName>
        <fullName evidence="1">Uncharacterized protein</fullName>
    </submittedName>
</protein>
<comment type="caution">
    <text evidence="1">The sequence shown here is derived from an EMBL/GenBank/DDBJ whole genome shotgun (WGS) entry which is preliminary data.</text>
</comment>
<reference evidence="1" key="1">
    <citation type="journal article" date="2022" name="bioRxiv">
        <title>Sequencing and chromosome-scale assembly of the giantPleurodeles waltlgenome.</title>
        <authorList>
            <person name="Brown T."/>
            <person name="Elewa A."/>
            <person name="Iarovenko S."/>
            <person name="Subramanian E."/>
            <person name="Araus A.J."/>
            <person name="Petzold A."/>
            <person name="Susuki M."/>
            <person name="Suzuki K.-i.T."/>
            <person name="Hayashi T."/>
            <person name="Toyoda A."/>
            <person name="Oliveira C."/>
            <person name="Osipova E."/>
            <person name="Leigh N.D."/>
            <person name="Simon A."/>
            <person name="Yun M.H."/>
        </authorList>
    </citation>
    <scope>NUCLEOTIDE SEQUENCE</scope>
    <source>
        <strain evidence="1">20211129_DDA</strain>
        <tissue evidence="1">Liver</tissue>
    </source>
</reference>
<accession>A0AAV7SRZ2</accession>
<dbReference type="AlphaFoldDB" id="A0AAV7SRZ2"/>
<dbReference type="EMBL" id="JANPWB010000008">
    <property type="protein sequence ID" value="KAJ1166848.1"/>
    <property type="molecule type" value="Genomic_DNA"/>
</dbReference>
<organism evidence="1 2">
    <name type="scientific">Pleurodeles waltl</name>
    <name type="common">Iberian ribbed newt</name>
    <dbReference type="NCBI Taxonomy" id="8319"/>
    <lineage>
        <taxon>Eukaryota</taxon>
        <taxon>Metazoa</taxon>
        <taxon>Chordata</taxon>
        <taxon>Craniata</taxon>
        <taxon>Vertebrata</taxon>
        <taxon>Euteleostomi</taxon>
        <taxon>Amphibia</taxon>
        <taxon>Batrachia</taxon>
        <taxon>Caudata</taxon>
        <taxon>Salamandroidea</taxon>
        <taxon>Salamandridae</taxon>
        <taxon>Pleurodelinae</taxon>
        <taxon>Pleurodeles</taxon>
    </lineage>
</organism>
<proteinExistence type="predicted"/>